<evidence type="ECO:0000313" key="6">
    <source>
        <dbReference type="Proteomes" id="UP000283210"/>
    </source>
</evidence>
<reference evidence="5 6" key="2">
    <citation type="submission" date="2019-01" db="EMBL/GenBank/DDBJ databases">
        <title>A chromosome length genome reference of the Java medaka (oryzias javanicus).</title>
        <authorList>
            <person name="Herpin A."/>
            <person name="Takehana Y."/>
            <person name="Naruse K."/>
            <person name="Ansai S."/>
            <person name="Kawaguchi M."/>
        </authorList>
    </citation>
    <scope>NUCLEOTIDE SEQUENCE [LARGE SCALE GENOMIC DNA]</scope>
    <source>
        <strain evidence="5">RS831</strain>
        <tissue evidence="5">Whole body</tissue>
    </source>
</reference>
<evidence type="ECO:0000313" key="5">
    <source>
        <dbReference type="EMBL" id="RVE60902.1"/>
    </source>
</evidence>
<protein>
    <recommendedName>
        <fullName evidence="4">C-type lectin domain-containing protein</fullName>
    </recommendedName>
</protein>
<dbReference type="EMBL" id="CM012454">
    <property type="protein sequence ID" value="RVE60902.1"/>
    <property type="molecule type" value="Genomic_DNA"/>
</dbReference>
<keyword evidence="6" id="KW-1185">Reference proteome</keyword>
<dbReference type="Pfam" id="PF00059">
    <property type="entry name" value="Lectin_C"/>
    <property type="match status" value="1"/>
</dbReference>
<dbReference type="OrthoDB" id="2142683at2759"/>
<proteinExistence type="predicted"/>
<feature type="transmembrane region" description="Helical" evidence="3">
    <location>
        <begin position="35"/>
        <end position="54"/>
    </location>
</feature>
<evidence type="ECO:0000256" key="1">
    <source>
        <dbReference type="ARBA" id="ARBA00022734"/>
    </source>
</evidence>
<dbReference type="InterPro" id="IPR016187">
    <property type="entry name" value="CTDL_fold"/>
</dbReference>
<dbReference type="InterPro" id="IPR016186">
    <property type="entry name" value="C-type_lectin-like/link_sf"/>
</dbReference>
<dbReference type="SMART" id="SM00034">
    <property type="entry name" value="CLECT"/>
    <property type="match status" value="1"/>
</dbReference>
<dbReference type="InterPro" id="IPR018378">
    <property type="entry name" value="C-type_lectin_CS"/>
</dbReference>
<evidence type="ECO:0000256" key="2">
    <source>
        <dbReference type="ARBA" id="ARBA00023157"/>
    </source>
</evidence>
<dbReference type="InterPro" id="IPR050111">
    <property type="entry name" value="C-type_lectin/snaclec_domain"/>
</dbReference>
<reference evidence="5 6" key="1">
    <citation type="submission" date="2018-11" db="EMBL/GenBank/DDBJ databases">
        <authorList>
            <person name="Lopez-Roques C."/>
            <person name="Donnadieu C."/>
            <person name="Bouchez O."/>
            <person name="Klopp C."/>
            <person name="Cabau C."/>
            <person name="Zahm M."/>
        </authorList>
    </citation>
    <scope>NUCLEOTIDE SEQUENCE [LARGE SCALE GENOMIC DNA]</scope>
    <source>
        <strain evidence="5">RS831</strain>
        <tissue evidence="5">Whole body</tissue>
    </source>
</reference>
<dbReference type="InterPro" id="IPR001304">
    <property type="entry name" value="C-type_lectin-like"/>
</dbReference>
<dbReference type="GO" id="GO:0030246">
    <property type="term" value="F:carbohydrate binding"/>
    <property type="evidence" value="ECO:0007669"/>
    <property type="project" value="UniProtKB-KW"/>
</dbReference>
<dbReference type="PROSITE" id="PS00615">
    <property type="entry name" value="C_TYPE_LECTIN_1"/>
    <property type="match status" value="1"/>
</dbReference>
<keyword evidence="3" id="KW-0472">Membrane</keyword>
<name>A0A437CDK9_ORYJA</name>
<feature type="domain" description="C-type lectin" evidence="4">
    <location>
        <begin position="101"/>
        <end position="220"/>
    </location>
</feature>
<dbReference type="CDD" id="cd03590">
    <property type="entry name" value="CLECT_DC-SIGN_like"/>
    <property type="match status" value="1"/>
</dbReference>
<dbReference type="PROSITE" id="PS50041">
    <property type="entry name" value="C_TYPE_LECTIN_2"/>
    <property type="match status" value="1"/>
</dbReference>
<dbReference type="SUPFAM" id="SSF56436">
    <property type="entry name" value="C-type lectin-like"/>
    <property type="match status" value="1"/>
</dbReference>
<dbReference type="AlphaFoldDB" id="A0A437CDK9"/>
<gene>
    <name evidence="5" type="ORF">OJAV_G00185960</name>
</gene>
<accession>A0A437CDK9</accession>
<keyword evidence="1" id="KW-0430">Lectin</keyword>
<keyword evidence="3" id="KW-0812">Transmembrane</keyword>
<dbReference type="PANTHER" id="PTHR22803">
    <property type="entry name" value="MANNOSE, PHOSPHOLIPASE, LECTIN RECEPTOR RELATED"/>
    <property type="match status" value="1"/>
</dbReference>
<keyword evidence="3" id="KW-1133">Transmembrane helix</keyword>
<dbReference type="Gene3D" id="3.10.100.10">
    <property type="entry name" value="Mannose-Binding Protein A, subunit A"/>
    <property type="match status" value="1"/>
</dbReference>
<dbReference type="Proteomes" id="UP000283210">
    <property type="component" value="Chromosome 18"/>
</dbReference>
<dbReference type="InterPro" id="IPR033989">
    <property type="entry name" value="CD209-like_CTLD"/>
</dbReference>
<evidence type="ECO:0000259" key="4">
    <source>
        <dbReference type="PROSITE" id="PS50041"/>
    </source>
</evidence>
<evidence type="ECO:0000256" key="3">
    <source>
        <dbReference type="SAM" id="Phobius"/>
    </source>
</evidence>
<sequence length="226" mass="25728">MTTEYRDSMEDDSSSFWNKEPAPMTFSRTSRIRRWLAPALTAAVLLILVIAVGATNTKMLNQICSSNHLCRTVTELKCSFERFVNNGSVSGACCPLGWETSGSTCYFFSKVPLSWNDARDWCNAHESHLVILMTDSDWDFVTAQSTGTFYWVGLTDERTGKWEWVNQTPYVMNRRRWKPGQPDSWTGHGLGSGDEDCAHLHHDGRLNDLHCSTRLRFICQKRSQSS</sequence>
<organism evidence="5 6">
    <name type="scientific">Oryzias javanicus</name>
    <name type="common">Javanese ricefish</name>
    <name type="synonym">Aplocheilus javanicus</name>
    <dbReference type="NCBI Taxonomy" id="123683"/>
    <lineage>
        <taxon>Eukaryota</taxon>
        <taxon>Metazoa</taxon>
        <taxon>Chordata</taxon>
        <taxon>Craniata</taxon>
        <taxon>Vertebrata</taxon>
        <taxon>Euteleostomi</taxon>
        <taxon>Actinopterygii</taxon>
        <taxon>Neopterygii</taxon>
        <taxon>Teleostei</taxon>
        <taxon>Neoteleostei</taxon>
        <taxon>Acanthomorphata</taxon>
        <taxon>Ovalentaria</taxon>
        <taxon>Atherinomorphae</taxon>
        <taxon>Beloniformes</taxon>
        <taxon>Adrianichthyidae</taxon>
        <taxon>Oryziinae</taxon>
        <taxon>Oryzias</taxon>
    </lineage>
</organism>
<keyword evidence="2" id="KW-1015">Disulfide bond</keyword>